<dbReference type="GO" id="GO:0015031">
    <property type="term" value="P:protein transport"/>
    <property type="evidence" value="ECO:0007669"/>
    <property type="project" value="InterPro"/>
</dbReference>
<dbReference type="PANTHER" id="PTHR46596:SF1">
    <property type="entry name" value="SORTING NEXIN-4"/>
    <property type="match status" value="1"/>
</dbReference>
<evidence type="ECO:0000313" key="2">
    <source>
        <dbReference type="Proteomes" id="UP000326062"/>
    </source>
</evidence>
<evidence type="ECO:0000313" key="1">
    <source>
        <dbReference type="EMBL" id="KAB0378540.1"/>
    </source>
</evidence>
<sequence length="234" mass="27080">MEQAAPDPGQLLQRAHLKPVAHPNQHWARVSGRNAMNMQETSTSVLMDSLWRQHSESELLRNYLLVYYSHIVVPSLPEKKEDCNWKETVNVTGFQLKRFTELKHCSDELQSSAGHHMDVHASSVDDILENKEHYADQLKGYPFHTEYDLEMAAKNLASKKQQHEELGMTIKLFGQENPEQREARIKMLEERISEGEQQLKSKSLEKQKSCDLKEAFISFGIHVWTNAKECFSKM</sequence>
<gene>
    <name evidence="1" type="ORF">FD755_010118</name>
</gene>
<dbReference type="AlphaFoldDB" id="A0A5N3XX82"/>
<dbReference type="GO" id="GO:0032266">
    <property type="term" value="F:phosphatidylinositol-3-phosphate binding"/>
    <property type="evidence" value="ECO:0007669"/>
    <property type="project" value="TreeGrafter"/>
</dbReference>
<reference evidence="1 2" key="1">
    <citation type="submission" date="2019-06" db="EMBL/GenBank/DDBJ databases">
        <title>Discovery of a novel chromosome fission-fusion reversal in muntjac.</title>
        <authorList>
            <person name="Mudd A.B."/>
            <person name="Bredeson J.V."/>
            <person name="Baum R."/>
            <person name="Hockemeyer D."/>
            <person name="Rokhsar D.S."/>
        </authorList>
    </citation>
    <scope>NUCLEOTIDE SEQUENCE [LARGE SCALE GENOMIC DNA]</scope>
    <source>
        <strain evidence="1">UCam_UCB_Mr</strain>
        <tissue evidence="1">Fibroblast cell line</tissue>
    </source>
</reference>
<keyword evidence="2" id="KW-1185">Reference proteome</keyword>
<name>A0A5N3XX82_MUNRE</name>
<dbReference type="PANTHER" id="PTHR46596">
    <property type="entry name" value="SORTING NEXIN-4"/>
    <property type="match status" value="1"/>
</dbReference>
<protein>
    <submittedName>
        <fullName evidence="1">Uncharacterized protein</fullName>
    </submittedName>
</protein>
<dbReference type="GO" id="GO:2000786">
    <property type="term" value="P:positive regulation of autophagosome assembly"/>
    <property type="evidence" value="ECO:0007669"/>
    <property type="project" value="TreeGrafter"/>
</dbReference>
<dbReference type="GO" id="GO:0031201">
    <property type="term" value="C:SNARE complex"/>
    <property type="evidence" value="ECO:0007669"/>
    <property type="project" value="TreeGrafter"/>
</dbReference>
<accession>A0A5N3XX82</accession>
<dbReference type="InterPro" id="IPR034783">
    <property type="entry name" value="SNX4"/>
</dbReference>
<dbReference type="EMBL" id="VCEB01000004">
    <property type="protein sequence ID" value="KAB0378540.1"/>
    <property type="molecule type" value="Genomic_DNA"/>
</dbReference>
<dbReference type="GO" id="GO:0005886">
    <property type="term" value="C:plasma membrane"/>
    <property type="evidence" value="ECO:0007669"/>
    <property type="project" value="TreeGrafter"/>
</dbReference>
<organism evidence="1 2">
    <name type="scientific">Muntiacus reevesi</name>
    <name type="common">Reeves' muntjac</name>
    <name type="synonym">Cervus reevesi</name>
    <dbReference type="NCBI Taxonomy" id="9886"/>
    <lineage>
        <taxon>Eukaryota</taxon>
        <taxon>Metazoa</taxon>
        <taxon>Chordata</taxon>
        <taxon>Craniata</taxon>
        <taxon>Vertebrata</taxon>
        <taxon>Euteleostomi</taxon>
        <taxon>Mammalia</taxon>
        <taxon>Eutheria</taxon>
        <taxon>Laurasiatheria</taxon>
        <taxon>Artiodactyla</taxon>
        <taxon>Ruminantia</taxon>
        <taxon>Pecora</taxon>
        <taxon>Cervidae</taxon>
        <taxon>Muntiacinae</taxon>
        <taxon>Muntiacus</taxon>
    </lineage>
</organism>
<comment type="caution">
    <text evidence="1">The sequence shown here is derived from an EMBL/GenBank/DDBJ whole genome shotgun (WGS) entry which is preliminary data.</text>
</comment>
<dbReference type="GO" id="GO:0031901">
    <property type="term" value="C:early endosome membrane"/>
    <property type="evidence" value="ECO:0007669"/>
    <property type="project" value="TreeGrafter"/>
</dbReference>
<proteinExistence type="predicted"/>
<dbReference type="Proteomes" id="UP000326062">
    <property type="component" value="Chromosome 4"/>
</dbReference>